<feature type="region of interest" description="Disordered" evidence="1">
    <location>
        <begin position="36"/>
        <end position="62"/>
    </location>
</feature>
<evidence type="ECO:0000313" key="3">
    <source>
        <dbReference type="Proteomes" id="UP001488838"/>
    </source>
</evidence>
<dbReference type="EMBL" id="JBBHLL010000091">
    <property type="protein sequence ID" value="KAK7817922.1"/>
    <property type="molecule type" value="Genomic_DNA"/>
</dbReference>
<dbReference type="Proteomes" id="UP001488838">
    <property type="component" value="Unassembled WGS sequence"/>
</dbReference>
<reference evidence="2 3" key="1">
    <citation type="journal article" date="2023" name="bioRxiv">
        <title>Conserved and derived expression patterns and positive selection on dental genes reveal complex evolutionary context of ever-growing rodent molars.</title>
        <authorList>
            <person name="Calamari Z.T."/>
            <person name="Song A."/>
            <person name="Cohen E."/>
            <person name="Akter M."/>
            <person name="Roy R.D."/>
            <person name="Hallikas O."/>
            <person name="Christensen M.M."/>
            <person name="Li P."/>
            <person name="Marangoni P."/>
            <person name="Jernvall J."/>
            <person name="Klein O.D."/>
        </authorList>
    </citation>
    <scope>NUCLEOTIDE SEQUENCE [LARGE SCALE GENOMIC DNA]</scope>
    <source>
        <strain evidence="2">V071</strain>
    </source>
</reference>
<evidence type="ECO:0000256" key="1">
    <source>
        <dbReference type="SAM" id="MobiDB-lite"/>
    </source>
</evidence>
<sequence length="84" mass="9383">VRVSPDQRRATHQKEPEAEIGVRARGMVYKAHGTHSSHFVTIKGPNKNYRPEEGSLPQGSFFPREIRPVQSVALEVEESGAQKC</sequence>
<evidence type="ECO:0000313" key="2">
    <source>
        <dbReference type="EMBL" id="KAK7817922.1"/>
    </source>
</evidence>
<name>A0AAW0IUD6_MYOGA</name>
<protein>
    <submittedName>
        <fullName evidence="2">Uncharacterized protein</fullName>
    </submittedName>
</protein>
<dbReference type="AlphaFoldDB" id="A0AAW0IUD6"/>
<keyword evidence="3" id="KW-1185">Reference proteome</keyword>
<comment type="caution">
    <text evidence="2">The sequence shown here is derived from an EMBL/GenBank/DDBJ whole genome shotgun (WGS) entry which is preliminary data.</text>
</comment>
<organism evidence="2 3">
    <name type="scientific">Myodes glareolus</name>
    <name type="common">Bank vole</name>
    <name type="synonym">Clethrionomys glareolus</name>
    <dbReference type="NCBI Taxonomy" id="447135"/>
    <lineage>
        <taxon>Eukaryota</taxon>
        <taxon>Metazoa</taxon>
        <taxon>Chordata</taxon>
        <taxon>Craniata</taxon>
        <taxon>Vertebrata</taxon>
        <taxon>Euteleostomi</taxon>
        <taxon>Mammalia</taxon>
        <taxon>Eutheria</taxon>
        <taxon>Euarchontoglires</taxon>
        <taxon>Glires</taxon>
        <taxon>Rodentia</taxon>
        <taxon>Myomorpha</taxon>
        <taxon>Muroidea</taxon>
        <taxon>Cricetidae</taxon>
        <taxon>Arvicolinae</taxon>
        <taxon>Myodes</taxon>
    </lineage>
</organism>
<feature type="non-terminal residue" evidence="2">
    <location>
        <position position="1"/>
    </location>
</feature>
<accession>A0AAW0IUD6</accession>
<gene>
    <name evidence="2" type="ORF">U0070_005565</name>
</gene>
<proteinExistence type="predicted"/>